<organism evidence="4 5">
    <name type="scientific">Saprolegnia diclina (strain VS20)</name>
    <dbReference type="NCBI Taxonomy" id="1156394"/>
    <lineage>
        <taxon>Eukaryota</taxon>
        <taxon>Sar</taxon>
        <taxon>Stramenopiles</taxon>
        <taxon>Oomycota</taxon>
        <taxon>Saprolegniomycetes</taxon>
        <taxon>Saprolegniales</taxon>
        <taxon>Saprolegniaceae</taxon>
        <taxon>Saprolegnia</taxon>
    </lineage>
</organism>
<evidence type="ECO:0008006" key="6">
    <source>
        <dbReference type="Google" id="ProtNLM"/>
    </source>
</evidence>
<dbReference type="GO" id="GO:0008270">
    <property type="term" value="F:zinc ion binding"/>
    <property type="evidence" value="ECO:0007669"/>
    <property type="project" value="UniProtKB-KW"/>
</dbReference>
<dbReference type="VEuPathDB" id="FungiDB:SDRG_16328"/>
<dbReference type="AlphaFoldDB" id="T0R8J2"/>
<dbReference type="OMA" id="RYSECHR"/>
<dbReference type="eggNOG" id="KOG0800">
    <property type="taxonomic scope" value="Eukaryota"/>
</dbReference>
<dbReference type="SUPFAM" id="SSF64268">
    <property type="entry name" value="PX domain"/>
    <property type="match status" value="1"/>
</dbReference>
<dbReference type="InterPro" id="IPR051826">
    <property type="entry name" value="E3_ubiquitin-ligase_domain"/>
</dbReference>
<dbReference type="RefSeq" id="XP_008620754.1">
    <property type="nucleotide sequence ID" value="XM_008622532.1"/>
</dbReference>
<proteinExistence type="predicted"/>
<evidence type="ECO:0000313" key="4">
    <source>
        <dbReference type="EMBL" id="EQC25812.1"/>
    </source>
</evidence>
<feature type="domain" description="RING-type" evidence="2">
    <location>
        <begin position="204"/>
        <end position="249"/>
    </location>
</feature>
<dbReference type="STRING" id="1156394.T0R8J2"/>
<dbReference type="InParanoid" id="T0R8J2"/>
<feature type="domain" description="PX" evidence="3">
    <location>
        <begin position="24"/>
        <end position="166"/>
    </location>
</feature>
<dbReference type="PROSITE" id="PS50089">
    <property type="entry name" value="ZF_RING_2"/>
    <property type="match status" value="1"/>
</dbReference>
<dbReference type="InterPro" id="IPR036871">
    <property type="entry name" value="PX_dom_sf"/>
</dbReference>
<dbReference type="PROSITE" id="PS50195">
    <property type="entry name" value="PX"/>
    <property type="match status" value="1"/>
</dbReference>
<accession>T0R8J2</accession>
<dbReference type="OrthoDB" id="21204at2759"/>
<dbReference type="InterPro" id="IPR001841">
    <property type="entry name" value="Znf_RING"/>
</dbReference>
<evidence type="ECO:0000313" key="5">
    <source>
        <dbReference type="Proteomes" id="UP000030762"/>
    </source>
</evidence>
<dbReference type="Gene3D" id="3.30.1520.10">
    <property type="entry name" value="Phox-like domain"/>
    <property type="match status" value="1"/>
</dbReference>
<reference evidence="4 5" key="1">
    <citation type="submission" date="2012-04" db="EMBL/GenBank/DDBJ databases">
        <title>The Genome Sequence of Saprolegnia declina VS20.</title>
        <authorList>
            <consortium name="The Broad Institute Genome Sequencing Platform"/>
            <person name="Russ C."/>
            <person name="Nusbaum C."/>
            <person name="Tyler B."/>
            <person name="van West P."/>
            <person name="Dieguez-Uribeondo J."/>
            <person name="de Bruijn I."/>
            <person name="Tripathy S."/>
            <person name="Jiang R."/>
            <person name="Young S.K."/>
            <person name="Zeng Q."/>
            <person name="Gargeya S."/>
            <person name="Fitzgerald M."/>
            <person name="Haas B."/>
            <person name="Abouelleil A."/>
            <person name="Alvarado L."/>
            <person name="Arachchi H.M."/>
            <person name="Berlin A."/>
            <person name="Chapman S.B."/>
            <person name="Goldberg J."/>
            <person name="Griggs A."/>
            <person name="Gujja S."/>
            <person name="Hansen M."/>
            <person name="Howarth C."/>
            <person name="Imamovic A."/>
            <person name="Larimer J."/>
            <person name="McCowen C."/>
            <person name="Montmayeur A."/>
            <person name="Murphy C."/>
            <person name="Neiman D."/>
            <person name="Pearson M."/>
            <person name="Priest M."/>
            <person name="Roberts A."/>
            <person name="Saif S."/>
            <person name="Shea T."/>
            <person name="Sisk P."/>
            <person name="Sykes S."/>
            <person name="Wortman J."/>
            <person name="Nusbaum C."/>
            <person name="Birren B."/>
        </authorList>
    </citation>
    <scope>NUCLEOTIDE SEQUENCE [LARGE SCALE GENOMIC DNA]</scope>
    <source>
        <strain evidence="4 5">VS20</strain>
    </source>
</reference>
<protein>
    <recommendedName>
        <fullName evidence="6">RING-type domain-containing protein</fullName>
    </recommendedName>
</protein>
<sequence length="253" mass="28554">MTMARDPRHGWFGRLRDLEHETLKHVALTAHASRVRLRGGSAYTNYTYTIVASPTARWAIDRRYSECHRFKATLLRAMERVPPNVAIHVAPLLAIDFPKKSLFDAKRIVGERKHKLKLFLYACLEVRTSLYLHTVVFESNANLAVQSRCTELLELLDAFLEIPPLQKDEQRKKATALLLLLQQEPRASSLSASWRPSFLDDGDCSICLSELDMDGVGLAAPVTLPCGHVFHCDCVLPWLAKDHSCPLCRGSLH</sequence>
<dbReference type="Pfam" id="PF13639">
    <property type="entry name" value="zf-RING_2"/>
    <property type="match status" value="1"/>
</dbReference>
<evidence type="ECO:0000256" key="1">
    <source>
        <dbReference type="PROSITE-ProRule" id="PRU00175"/>
    </source>
</evidence>
<keyword evidence="5" id="KW-1185">Reference proteome</keyword>
<evidence type="ECO:0000259" key="2">
    <source>
        <dbReference type="PROSITE" id="PS50089"/>
    </source>
</evidence>
<dbReference type="InterPro" id="IPR001683">
    <property type="entry name" value="PX_dom"/>
</dbReference>
<dbReference type="GO" id="GO:0035091">
    <property type="term" value="F:phosphatidylinositol binding"/>
    <property type="evidence" value="ECO:0007669"/>
    <property type="project" value="InterPro"/>
</dbReference>
<dbReference type="SUPFAM" id="SSF57850">
    <property type="entry name" value="RING/U-box"/>
    <property type="match status" value="1"/>
</dbReference>
<name>T0R8J2_SAPDV</name>
<dbReference type="GeneID" id="19957055"/>
<keyword evidence="1" id="KW-0862">Zinc</keyword>
<dbReference type="Gene3D" id="3.30.40.10">
    <property type="entry name" value="Zinc/RING finger domain, C3HC4 (zinc finger)"/>
    <property type="match status" value="1"/>
</dbReference>
<dbReference type="PANTHER" id="PTHR22765">
    <property type="entry name" value="RING FINGER AND PROTEASE ASSOCIATED DOMAIN-CONTAINING"/>
    <property type="match status" value="1"/>
</dbReference>
<keyword evidence="1" id="KW-0863">Zinc-finger</keyword>
<dbReference type="Proteomes" id="UP000030762">
    <property type="component" value="Unassembled WGS sequence"/>
</dbReference>
<keyword evidence="1" id="KW-0479">Metal-binding</keyword>
<evidence type="ECO:0000259" key="3">
    <source>
        <dbReference type="PROSITE" id="PS50195"/>
    </source>
</evidence>
<dbReference type="GO" id="GO:0061630">
    <property type="term" value="F:ubiquitin protein ligase activity"/>
    <property type="evidence" value="ECO:0007669"/>
    <property type="project" value="TreeGrafter"/>
</dbReference>
<dbReference type="InterPro" id="IPR013083">
    <property type="entry name" value="Znf_RING/FYVE/PHD"/>
</dbReference>
<dbReference type="PANTHER" id="PTHR22765:SF434">
    <property type="entry name" value="GB|AAD18119.1-RELATED"/>
    <property type="match status" value="1"/>
</dbReference>
<dbReference type="EMBL" id="JH767254">
    <property type="protein sequence ID" value="EQC25812.1"/>
    <property type="molecule type" value="Genomic_DNA"/>
</dbReference>
<gene>
    <name evidence="4" type="ORF">SDRG_16328</name>
</gene>
<dbReference type="SMART" id="SM00184">
    <property type="entry name" value="RING"/>
    <property type="match status" value="1"/>
</dbReference>
<dbReference type="GO" id="GO:0006511">
    <property type="term" value="P:ubiquitin-dependent protein catabolic process"/>
    <property type="evidence" value="ECO:0007669"/>
    <property type="project" value="TreeGrafter"/>
</dbReference>